<dbReference type="SMART" id="SM00822">
    <property type="entry name" value="PKS_KR"/>
    <property type="match status" value="1"/>
</dbReference>
<name>A0ABT1VV06_9PROT</name>
<organism evidence="4 5">
    <name type="scientific">Rhizosaccharibacter radicis</name>
    <dbReference type="NCBI Taxonomy" id="2782605"/>
    <lineage>
        <taxon>Bacteria</taxon>
        <taxon>Pseudomonadati</taxon>
        <taxon>Pseudomonadota</taxon>
        <taxon>Alphaproteobacteria</taxon>
        <taxon>Acetobacterales</taxon>
        <taxon>Acetobacteraceae</taxon>
        <taxon>Rhizosaccharibacter</taxon>
    </lineage>
</organism>
<evidence type="ECO:0000259" key="3">
    <source>
        <dbReference type="SMART" id="SM00822"/>
    </source>
</evidence>
<dbReference type="RefSeq" id="WP_422918733.1">
    <property type="nucleotide sequence ID" value="NZ_JAMZEJ010000002.1"/>
</dbReference>
<dbReference type="EC" id="1.1.1.47" evidence="4"/>
<dbReference type="InterPro" id="IPR057326">
    <property type="entry name" value="KR_dom"/>
</dbReference>
<dbReference type="PANTHER" id="PTHR43639:SF1">
    <property type="entry name" value="SHORT-CHAIN DEHYDROGENASE_REDUCTASE FAMILY PROTEIN"/>
    <property type="match status" value="1"/>
</dbReference>
<keyword evidence="5" id="KW-1185">Reference proteome</keyword>
<dbReference type="PRINTS" id="PR00081">
    <property type="entry name" value="GDHRDH"/>
</dbReference>
<reference evidence="4 5" key="1">
    <citation type="submission" date="2022-06" db="EMBL/GenBank/DDBJ databases">
        <title>Rhizosaccharibacter gen. nov. sp. nov. KSS12, endophytic bacteria isolated from sugarcane.</title>
        <authorList>
            <person name="Pitiwittayakul N."/>
        </authorList>
    </citation>
    <scope>NUCLEOTIDE SEQUENCE [LARGE SCALE GENOMIC DNA]</scope>
    <source>
        <strain evidence="4 5">KSS12</strain>
    </source>
</reference>
<dbReference type="Gene3D" id="3.40.50.720">
    <property type="entry name" value="NAD(P)-binding Rossmann-like Domain"/>
    <property type="match status" value="1"/>
</dbReference>
<dbReference type="InterPro" id="IPR036291">
    <property type="entry name" value="NAD(P)-bd_dom_sf"/>
</dbReference>
<evidence type="ECO:0000256" key="1">
    <source>
        <dbReference type="ARBA" id="ARBA00006484"/>
    </source>
</evidence>
<dbReference type="Pfam" id="PF13561">
    <property type="entry name" value="adh_short_C2"/>
    <property type="match status" value="1"/>
</dbReference>
<evidence type="ECO:0000256" key="2">
    <source>
        <dbReference type="ARBA" id="ARBA00023002"/>
    </source>
</evidence>
<gene>
    <name evidence="4" type="ORF">NFI88_04015</name>
</gene>
<dbReference type="EMBL" id="JAMZEJ010000002">
    <property type="protein sequence ID" value="MCQ8240005.1"/>
    <property type="molecule type" value="Genomic_DNA"/>
</dbReference>
<protein>
    <submittedName>
        <fullName evidence="4">Glucose 1-dehydrogenase</fullName>
        <ecNumber evidence="4">1.1.1.47</ecNumber>
    </submittedName>
</protein>
<dbReference type="PRINTS" id="PR00080">
    <property type="entry name" value="SDRFAMILY"/>
</dbReference>
<evidence type="ECO:0000313" key="4">
    <source>
        <dbReference type="EMBL" id="MCQ8240005.1"/>
    </source>
</evidence>
<feature type="domain" description="Ketoreductase" evidence="3">
    <location>
        <begin position="7"/>
        <end position="222"/>
    </location>
</feature>
<dbReference type="PROSITE" id="PS00061">
    <property type="entry name" value="ADH_SHORT"/>
    <property type="match status" value="1"/>
</dbReference>
<comment type="caution">
    <text evidence="4">The sequence shown here is derived from an EMBL/GenBank/DDBJ whole genome shotgun (WGS) entry which is preliminary data.</text>
</comment>
<dbReference type="GO" id="GO:0047936">
    <property type="term" value="F:glucose 1-dehydrogenase [NAD(P)+] activity"/>
    <property type="evidence" value="ECO:0007669"/>
    <property type="project" value="UniProtKB-EC"/>
</dbReference>
<dbReference type="PANTHER" id="PTHR43639">
    <property type="entry name" value="OXIDOREDUCTASE, SHORT-CHAIN DEHYDROGENASE/REDUCTASE FAMILY (AFU_ORTHOLOGUE AFUA_5G02870)"/>
    <property type="match status" value="1"/>
</dbReference>
<keyword evidence="2 4" id="KW-0560">Oxidoreductase</keyword>
<accession>A0ABT1VV06</accession>
<proteinExistence type="inferred from homology"/>
<evidence type="ECO:0000313" key="5">
    <source>
        <dbReference type="Proteomes" id="UP001524547"/>
    </source>
</evidence>
<dbReference type="InterPro" id="IPR020904">
    <property type="entry name" value="Sc_DH/Rdtase_CS"/>
</dbReference>
<dbReference type="NCBIfam" id="NF005559">
    <property type="entry name" value="PRK07231.1"/>
    <property type="match status" value="1"/>
</dbReference>
<dbReference type="SUPFAM" id="SSF51735">
    <property type="entry name" value="NAD(P)-binding Rossmann-fold domains"/>
    <property type="match status" value="1"/>
</dbReference>
<sequence length="248" mass="24766">MSQLSGKVALVTGASKGIGAAIAEALAAAGAAVAVNYSSSREGAEAVVSRIAAKGGRAVAVGGDVAKSADVKRIFADTTGALGRVDILVNNAGVYRMMPLAEVTEEEFHRQFNINVFGLLAASQAAAAQFGPEGGSIINISSIVTRITPPTSAIYSGTKGAVDAITRTLAKELGPNKVRVNSINPGLVVTEGTNAAGIIGSDFEKGAAASSPLGRVGQVDDIASVAVFLASDAAKWITGEIVNASGGV</sequence>
<dbReference type="InterPro" id="IPR002347">
    <property type="entry name" value="SDR_fam"/>
</dbReference>
<comment type="similarity">
    <text evidence="1">Belongs to the short-chain dehydrogenases/reductases (SDR) family.</text>
</comment>
<dbReference type="Proteomes" id="UP001524547">
    <property type="component" value="Unassembled WGS sequence"/>
</dbReference>